<evidence type="ECO:0000256" key="11">
    <source>
        <dbReference type="SAM" id="Phobius"/>
    </source>
</evidence>
<dbReference type="InterPro" id="IPR004358">
    <property type="entry name" value="Sig_transdc_His_kin-like_C"/>
</dbReference>
<feature type="domain" description="HAMP" evidence="13">
    <location>
        <begin position="90"/>
        <end position="141"/>
    </location>
</feature>
<dbReference type="EC" id="2.7.13.3" evidence="3"/>
<dbReference type="InterPro" id="IPR036890">
    <property type="entry name" value="HATPase_C_sf"/>
</dbReference>
<evidence type="ECO:0000256" key="8">
    <source>
        <dbReference type="ARBA" id="ARBA00022989"/>
    </source>
</evidence>
<evidence type="ECO:0000256" key="3">
    <source>
        <dbReference type="ARBA" id="ARBA00012438"/>
    </source>
</evidence>
<dbReference type="CDD" id="cd00082">
    <property type="entry name" value="HisKA"/>
    <property type="match status" value="1"/>
</dbReference>
<evidence type="ECO:0000256" key="9">
    <source>
        <dbReference type="ARBA" id="ARBA00023012"/>
    </source>
</evidence>
<dbReference type="PRINTS" id="PR00344">
    <property type="entry name" value="BCTRLSENSOR"/>
</dbReference>
<gene>
    <name evidence="14" type="ORF">EXE59_02545</name>
</gene>
<evidence type="ECO:0000256" key="10">
    <source>
        <dbReference type="SAM" id="Coils"/>
    </source>
</evidence>
<dbReference type="AlphaFoldDB" id="A0A4Z1CM01"/>
<dbReference type="PROSITE" id="PS50885">
    <property type="entry name" value="HAMP"/>
    <property type="match status" value="1"/>
</dbReference>
<comment type="subcellular location">
    <subcellularLocation>
        <location evidence="2">Cell membrane</location>
    </subcellularLocation>
</comment>
<feature type="coiled-coil region" evidence="10">
    <location>
        <begin position="122"/>
        <end position="149"/>
    </location>
</feature>
<dbReference type="EMBL" id="SRRO01000001">
    <property type="protein sequence ID" value="TGN62949.1"/>
    <property type="molecule type" value="Genomic_DNA"/>
</dbReference>
<dbReference type="SUPFAM" id="SSF55874">
    <property type="entry name" value="ATPase domain of HSP90 chaperone/DNA topoisomerase II/histidine kinase"/>
    <property type="match status" value="1"/>
</dbReference>
<keyword evidence="6 11" id="KW-0812">Transmembrane</keyword>
<dbReference type="PANTHER" id="PTHR43547:SF2">
    <property type="entry name" value="HYBRID SIGNAL TRANSDUCTION HISTIDINE KINASE C"/>
    <property type="match status" value="1"/>
</dbReference>
<keyword evidence="4" id="KW-0597">Phosphoprotein</keyword>
<dbReference type="PANTHER" id="PTHR43547">
    <property type="entry name" value="TWO-COMPONENT HISTIDINE KINASE"/>
    <property type="match status" value="1"/>
</dbReference>
<protein>
    <recommendedName>
        <fullName evidence="3">histidine kinase</fullName>
        <ecNumber evidence="3">2.7.13.3</ecNumber>
    </recommendedName>
</protein>
<dbReference type="Gene3D" id="1.10.287.130">
    <property type="match status" value="1"/>
</dbReference>
<feature type="transmembrane region" description="Helical" evidence="11">
    <location>
        <begin position="6"/>
        <end position="29"/>
    </location>
</feature>
<sequence>MSEQVQVVLVAAAGGAVVGVLGLLAGWLLRSRSLRWQLALVAVVSVTTVLVGVVAIAQLMFLSRHDLQVVMLVTLAGAVVSLGVAAILSEALVRWSRRMREHVRRIGGGLPDEPAPQAPAELSELARELAAARRRLEEAADREQRLEESRRELVSWVSHDLRTPLAGIRAMAEALEDGLANDPVRYHSQIRGEVDRMVSMVDDLFELSRIHAGVLRLQPELVLLGDLVSEAVAAADPVARMHRVQVGGEVQSGLEVTVDPAGLSRVLGNLIVNGVRHTPADGSVHVSARVVGDEVELAVADQCGGIEAGTIDRVFEVAFRGAEARTPEDPADPSAASRAGLGLAIVKGIVEAHRGRVEVSNTGPDGAVTGCRFVVRLPLSGPLTPSAG</sequence>
<feature type="transmembrane region" description="Helical" evidence="11">
    <location>
        <begin position="67"/>
        <end position="93"/>
    </location>
</feature>
<accession>A0A4Z1CM01</accession>
<dbReference type="Pfam" id="PF02518">
    <property type="entry name" value="HATPase_c"/>
    <property type="match status" value="1"/>
</dbReference>
<dbReference type="RefSeq" id="WP_135837492.1">
    <property type="nucleotide sequence ID" value="NZ_SRRO01000001.1"/>
</dbReference>
<proteinExistence type="predicted"/>
<reference evidence="14 15" key="1">
    <citation type="submission" date="2019-04" db="EMBL/GenBank/DDBJ databases">
        <title>Three New Species of Nocardioides, Nocardioides euryhalodurans sp. nov., Nocardioides seonyuensis sp. nov. and Nocardioides eburneoflavus sp. nov. Isolated from Soil.</title>
        <authorList>
            <person name="Roh S.G."/>
            <person name="Lee C."/>
            <person name="Kim M.-K."/>
            <person name="Kim S.B."/>
        </authorList>
    </citation>
    <scope>NUCLEOTIDE SEQUENCE [LARGE SCALE GENOMIC DNA]</scope>
    <source>
        <strain evidence="14 15">MMS17-SY213</strain>
    </source>
</reference>
<keyword evidence="15" id="KW-1185">Reference proteome</keyword>
<feature type="domain" description="Histidine kinase" evidence="12">
    <location>
        <begin position="156"/>
        <end position="381"/>
    </location>
</feature>
<comment type="caution">
    <text evidence="14">The sequence shown here is derived from an EMBL/GenBank/DDBJ whole genome shotgun (WGS) entry which is preliminary data.</text>
</comment>
<keyword evidence="10" id="KW-0175">Coiled coil</keyword>
<evidence type="ECO:0000256" key="2">
    <source>
        <dbReference type="ARBA" id="ARBA00004236"/>
    </source>
</evidence>
<organism evidence="14 15">
    <name type="scientific">Nocardioides eburneiflavus</name>
    <dbReference type="NCBI Taxonomy" id="2518372"/>
    <lineage>
        <taxon>Bacteria</taxon>
        <taxon>Bacillati</taxon>
        <taxon>Actinomycetota</taxon>
        <taxon>Actinomycetes</taxon>
        <taxon>Propionibacteriales</taxon>
        <taxon>Nocardioidaceae</taxon>
        <taxon>Nocardioides</taxon>
    </lineage>
</organism>
<dbReference type="GO" id="GO:0000155">
    <property type="term" value="F:phosphorelay sensor kinase activity"/>
    <property type="evidence" value="ECO:0007669"/>
    <property type="project" value="InterPro"/>
</dbReference>
<name>A0A4Z1CM01_9ACTN</name>
<dbReference type="SMART" id="SM00388">
    <property type="entry name" value="HisKA"/>
    <property type="match status" value="1"/>
</dbReference>
<feature type="transmembrane region" description="Helical" evidence="11">
    <location>
        <begin position="38"/>
        <end position="61"/>
    </location>
</feature>
<keyword evidence="11" id="KW-0472">Membrane</keyword>
<dbReference type="SUPFAM" id="SSF47384">
    <property type="entry name" value="Homodimeric domain of signal transducing histidine kinase"/>
    <property type="match status" value="1"/>
</dbReference>
<dbReference type="InterPro" id="IPR003660">
    <property type="entry name" value="HAMP_dom"/>
</dbReference>
<dbReference type="OrthoDB" id="9806130at2"/>
<comment type="catalytic activity">
    <reaction evidence="1">
        <text>ATP + protein L-histidine = ADP + protein N-phospho-L-histidine.</text>
        <dbReference type="EC" id="2.7.13.3"/>
    </reaction>
</comment>
<dbReference type="InterPro" id="IPR003594">
    <property type="entry name" value="HATPase_dom"/>
</dbReference>
<evidence type="ECO:0000256" key="5">
    <source>
        <dbReference type="ARBA" id="ARBA00022679"/>
    </source>
</evidence>
<dbReference type="SMART" id="SM00387">
    <property type="entry name" value="HATPase_c"/>
    <property type="match status" value="1"/>
</dbReference>
<dbReference type="InterPro" id="IPR005467">
    <property type="entry name" value="His_kinase_dom"/>
</dbReference>
<evidence type="ECO:0000259" key="12">
    <source>
        <dbReference type="PROSITE" id="PS50109"/>
    </source>
</evidence>
<evidence type="ECO:0000256" key="1">
    <source>
        <dbReference type="ARBA" id="ARBA00000085"/>
    </source>
</evidence>
<evidence type="ECO:0000313" key="14">
    <source>
        <dbReference type="EMBL" id="TGN62949.1"/>
    </source>
</evidence>
<keyword evidence="8 11" id="KW-1133">Transmembrane helix</keyword>
<dbReference type="Gene3D" id="3.30.565.10">
    <property type="entry name" value="Histidine kinase-like ATPase, C-terminal domain"/>
    <property type="match status" value="1"/>
</dbReference>
<evidence type="ECO:0000256" key="6">
    <source>
        <dbReference type="ARBA" id="ARBA00022692"/>
    </source>
</evidence>
<evidence type="ECO:0000256" key="7">
    <source>
        <dbReference type="ARBA" id="ARBA00022777"/>
    </source>
</evidence>
<evidence type="ECO:0000259" key="13">
    <source>
        <dbReference type="PROSITE" id="PS50885"/>
    </source>
</evidence>
<dbReference type="InterPro" id="IPR036097">
    <property type="entry name" value="HisK_dim/P_sf"/>
</dbReference>
<dbReference type="PROSITE" id="PS50109">
    <property type="entry name" value="HIS_KIN"/>
    <property type="match status" value="1"/>
</dbReference>
<evidence type="ECO:0000256" key="4">
    <source>
        <dbReference type="ARBA" id="ARBA00022553"/>
    </source>
</evidence>
<dbReference type="GO" id="GO:0005886">
    <property type="term" value="C:plasma membrane"/>
    <property type="evidence" value="ECO:0007669"/>
    <property type="project" value="UniProtKB-SubCell"/>
</dbReference>
<dbReference type="InterPro" id="IPR003661">
    <property type="entry name" value="HisK_dim/P_dom"/>
</dbReference>
<evidence type="ECO:0000313" key="15">
    <source>
        <dbReference type="Proteomes" id="UP000297496"/>
    </source>
</evidence>
<keyword evidence="5" id="KW-0808">Transferase</keyword>
<keyword evidence="7 14" id="KW-0418">Kinase</keyword>
<dbReference type="Proteomes" id="UP000297496">
    <property type="component" value="Unassembled WGS sequence"/>
</dbReference>
<keyword evidence="9" id="KW-0902">Two-component regulatory system</keyword>
<dbReference type="Pfam" id="PF00512">
    <property type="entry name" value="HisKA"/>
    <property type="match status" value="1"/>
</dbReference>